<keyword evidence="2" id="KW-1185">Reference proteome</keyword>
<dbReference type="AlphaFoldDB" id="A0A5J4KJU3"/>
<proteinExistence type="predicted"/>
<dbReference type="Proteomes" id="UP000326912">
    <property type="component" value="Unassembled WGS sequence"/>
</dbReference>
<reference evidence="1 2" key="1">
    <citation type="submission" date="2019-10" db="EMBL/GenBank/DDBJ databases">
        <title>Dictyobacter vulcani sp. nov., within the class Ktedonobacteria, isolated from soil of volcanic Mt. Zao.</title>
        <authorList>
            <person name="Zheng Y."/>
            <person name="Wang C.M."/>
            <person name="Sakai Y."/>
            <person name="Abe K."/>
            <person name="Yokota A."/>
            <person name="Yabe S."/>
        </authorList>
    </citation>
    <scope>NUCLEOTIDE SEQUENCE [LARGE SCALE GENOMIC DNA]</scope>
    <source>
        <strain evidence="1 2">W12</strain>
    </source>
</reference>
<organism evidence="1 2">
    <name type="scientific">Dictyobacter vulcani</name>
    <dbReference type="NCBI Taxonomy" id="2607529"/>
    <lineage>
        <taxon>Bacteria</taxon>
        <taxon>Bacillati</taxon>
        <taxon>Chloroflexota</taxon>
        <taxon>Ktedonobacteria</taxon>
        <taxon>Ktedonobacterales</taxon>
        <taxon>Dictyobacteraceae</taxon>
        <taxon>Dictyobacter</taxon>
    </lineage>
</organism>
<protein>
    <submittedName>
        <fullName evidence="1">Uncharacterized protein</fullName>
    </submittedName>
</protein>
<dbReference type="RefSeq" id="WP_151757611.1">
    <property type="nucleotide sequence ID" value="NZ_BKZW01000002.1"/>
</dbReference>
<dbReference type="EMBL" id="BKZW01000002">
    <property type="protein sequence ID" value="GER89764.1"/>
    <property type="molecule type" value="Genomic_DNA"/>
</dbReference>
<accession>A0A5J4KJU3</accession>
<comment type="caution">
    <text evidence="1">The sequence shown here is derived from an EMBL/GenBank/DDBJ whole genome shotgun (WGS) entry which is preliminary data.</text>
</comment>
<gene>
    <name evidence="1" type="ORF">KDW_39260</name>
</gene>
<sequence length="391" mass="45893">MMQSNQNTLNNFRAEISVRLLNTLNSTEIERIALINLGLAKETGMSIPQDTIQAETIRAALWMHSAEGTQSVHIQKLLNSAKKLIEPIYENRNSLYTNTSLASKDQQVPDRRSEESQIQSLYGLHRESLTELEQIGDIVELPNGYWRPAPLRKIYLADVNKWILVGGLPTARFPNDARQVLEHNNFARFCPLDPEMLGILCPNQSLDDWLKKPKEQIEKWARNQLEQITLQNYSHGEYSLEVYWPYHNNKYQYLRWTKNYDLPDDRYLARFEAAFSLHYRVIEIKNQKIIKIGELEIGLKDYRRLFYGIDAYYKRPVNASIQVKLSQQRYLVNLENELPKDVQRLFTALGYVQPNQDGKYYPRIWHMPLEYEKQVDSTLQNLGVHIHKKKI</sequence>
<name>A0A5J4KJU3_9CHLR</name>
<evidence type="ECO:0000313" key="1">
    <source>
        <dbReference type="EMBL" id="GER89764.1"/>
    </source>
</evidence>
<evidence type="ECO:0000313" key="2">
    <source>
        <dbReference type="Proteomes" id="UP000326912"/>
    </source>
</evidence>